<dbReference type="InterPro" id="IPR008427">
    <property type="entry name" value="Extracellular_membr_CFEM_dom"/>
</dbReference>
<feature type="chain" id="PRO_5041345250" description="CFEM domain-containing protein" evidence="6">
    <location>
        <begin position="16"/>
        <end position="139"/>
    </location>
</feature>
<organism evidence="8 9">
    <name type="scientific">Cutaneotrichosporon cavernicola</name>
    <dbReference type="NCBI Taxonomy" id="279322"/>
    <lineage>
        <taxon>Eukaryota</taxon>
        <taxon>Fungi</taxon>
        <taxon>Dikarya</taxon>
        <taxon>Basidiomycota</taxon>
        <taxon>Agaricomycotina</taxon>
        <taxon>Tremellomycetes</taxon>
        <taxon>Trichosporonales</taxon>
        <taxon>Trichosporonaceae</taxon>
        <taxon>Cutaneotrichosporon</taxon>
    </lineage>
</organism>
<keyword evidence="4" id="KW-1015">Disulfide bond</keyword>
<evidence type="ECO:0000256" key="2">
    <source>
        <dbReference type="ARBA" id="ARBA00022525"/>
    </source>
</evidence>
<reference evidence="8" key="1">
    <citation type="journal article" date="2023" name="BMC Genomics">
        <title>Chromosome-level genome assemblies of Cutaneotrichosporon spp. (Trichosporonales, Basidiomycota) reveal imbalanced evolution between nucleotide sequences and chromosome synteny.</title>
        <authorList>
            <person name="Kobayashi Y."/>
            <person name="Kayamori A."/>
            <person name="Aoki K."/>
            <person name="Shiwa Y."/>
            <person name="Matsutani M."/>
            <person name="Fujita N."/>
            <person name="Sugita T."/>
            <person name="Iwasaki W."/>
            <person name="Tanaka N."/>
            <person name="Takashima M."/>
        </authorList>
    </citation>
    <scope>NUCLEOTIDE SEQUENCE</scope>
    <source>
        <strain evidence="8">HIS019</strain>
    </source>
</reference>
<keyword evidence="9" id="KW-1185">Reference proteome</keyword>
<dbReference type="GeneID" id="85493943"/>
<feature type="domain" description="CFEM" evidence="7">
    <location>
        <begin position="1"/>
        <end position="112"/>
    </location>
</feature>
<dbReference type="GO" id="GO:0005576">
    <property type="term" value="C:extracellular region"/>
    <property type="evidence" value="ECO:0007669"/>
    <property type="project" value="UniProtKB-SubCell"/>
</dbReference>
<evidence type="ECO:0000256" key="3">
    <source>
        <dbReference type="ARBA" id="ARBA00022729"/>
    </source>
</evidence>
<dbReference type="AlphaFoldDB" id="A0AA48I6A8"/>
<evidence type="ECO:0000256" key="5">
    <source>
        <dbReference type="SAM" id="MobiDB-lite"/>
    </source>
</evidence>
<sequence>MKLLTLAVLATLAAAELSPCITECAQNVSSTNATACPSKNFESQECLCEYGFTSAVRKCMYTGCSSEVNDWVGVYRGAACPEGTYSATNGTNPSSNSTGTTSASGAAASSPSVSPVSTAAAIGAPVLGAAFVAAVAALL</sequence>
<evidence type="ECO:0000256" key="1">
    <source>
        <dbReference type="ARBA" id="ARBA00004613"/>
    </source>
</evidence>
<evidence type="ECO:0000313" key="8">
    <source>
        <dbReference type="EMBL" id="BEI90072.1"/>
    </source>
</evidence>
<evidence type="ECO:0000259" key="7">
    <source>
        <dbReference type="PROSITE" id="PS52012"/>
    </source>
</evidence>
<name>A0AA48I6A8_9TREE</name>
<dbReference type="KEGG" id="ccac:CcaHIS019_0301420"/>
<dbReference type="Pfam" id="PF05730">
    <property type="entry name" value="CFEM"/>
    <property type="match status" value="1"/>
</dbReference>
<evidence type="ECO:0000256" key="4">
    <source>
        <dbReference type="ARBA" id="ARBA00023157"/>
    </source>
</evidence>
<proteinExistence type="predicted"/>
<evidence type="ECO:0000256" key="6">
    <source>
        <dbReference type="SAM" id="SignalP"/>
    </source>
</evidence>
<keyword evidence="3 6" id="KW-0732">Signal</keyword>
<accession>A0AA48I6A8</accession>
<evidence type="ECO:0000313" key="9">
    <source>
        <dbReference type="Proteomes" id="UP001233271"/>
    </source>
</evidence>
<feature type="region of interest" description="Disordered" evidence="5">
    <location>
        <begin position="88"/>
        <end position="107"/>
    </location>
</feature>
<keyword evidence="2" id="KW-0964">Secreted</keyword>
<feature type="signal peptide" evidence="6">
    <location>
        <begin position="1"/>
        <end position="15"/>
    </location>
</feature>
<dbReference type="RefSeq" id="XP_060455338.1">
    <property type="nucleotide sequence ID" value="XM_060598556.1"/>
</dbReference>
<gene>
    <name evidence="8" type="ORF">CcaverHIS019_0301420</name>
</gene>
<comment type="subcellular location">
    <subcellularLocation>
        <location evidence="1">Secreted</location>
    </subcellularLocation>
</comment>
<protein>
    <recommendedName>
        <fullName evidence="7">CFEM domain-containing protein</fullName>
    </recommendedName>
</protein>
<dbReference type="Proteomes" id="UP001233271">
    <property type="component" value="Chromosome 3"/>
</dbReference>
<dbReference type="EMBL" id="AP028214">
    <property type="protein sequence ID" value="BEI90072.1"/>
    <property type="molecule type" value="Genomic_DNA"/>
</dbReference>
<dbReference type="PROSITE" id="PS52012">
    <property type="entry name" value="CFEM"/>
    <property type="match status" value="1"/>
</dbReference>